<proteinExistence type="predicted"/>
<accession>A0A0V1M024</accession>
<organism evidence="2 3">
    <name type="scientific">Trichinella papuae</name>
    <dbReference type="NCBI Taxonomy" id="268474"/>
    <lineage>
        <taxon>Eukaryota</taxon>
        <taxon>Metazoa</taxon>
        <taxon>Ecdysozoa</taxon>
        <taxon>Nematoda</taxon>
        <taxon>Enoplea</taxon>
        <taxon>Dorylaimia</taxon>
        <taxon>Trichinellida</taxon>
        <taxon>Trichinellidae</taxon>
        <taxon>Trichinella</taxon>
    </lineage>
</organism>
<evidence type="ECO:0000256" key="1">
    <source>
        <dbReference type="SAM" id="Phobius"/>
    </source>
</evidence>
<name>A0A0V1M024_9BILA</name>
<dbReference type="Proteomes" id="UP000054843">
    <property type="component" value="Unassembled WGS sequence"/>
</dbReference>
<feature type="transmembrane region" description="Helical" evidence="1">
    <location>
        <begin position="6"/>
        <end position="26"/>
    </location>
</feature>
<evidence type="ECO:0000313" key="3">
    <source>
        <dbReference type="Proteomes" id="UP000054843"/>
    </source>
</evidence>
<gene>
    <name evidence="2" type="ORF">T10_10631</name>
</gene>
<comment type="caution">
    <text evidence="2">The sequence shown here is derived from an EMBL/GenBank/DDBJ whole genome shotgun (WGS) entry which is preliminary data.</text>
</comment>
<keyword evidence="3" id="KW-1185">Reference proteome</keyword>
<protein>
    <submittedName>
        <fullName evidence="2">Uncharacterized protein</fullName>
    </submittedName>
</protein>
<keyword evidence="1" id="KW-1133">Transmembrane helix</keyword>
<keyword evidence="1" id="KW-0472">Membrane</keyword>
<sequence length="226" mass="25129">MFKLGISILIPTGNSLFHISLINVSYRIRGKVDRDMITLLMNISVSIDGYSGNNMVLNKTLSRMIIPYSAMNRRANSTLENSMLKPLTSSLSASAKSKGLRLVSARIIIVAGIVAYFLFDTQPLRTIPNLMIPIKVIMNSRFAWNLIGLNVSGSPHQKSMNRVSISFNPSKIGCISPMIIALFGPSRRWLMPMYCRSIRVTKATDRRIVMVMASRLVAHSNIKLGV</sequence>
<reference evidence="2 3" key="1">
    <citation type="submission" date="2015-01" db="EMBL/GenBank/DDBJ databases">
        <title>Evolution of Trichinella species and genotypes.</title>
        <authorList>
            <person name="Korhonen P.K."/>
            <person name="Edoardo P."/>
            <person name="Giuseppe L.R."/>
            <person name="Gasser R.B."/>
        </authorList>
    </citation>
    <scope>NUCLEOTIDE SEQUENCE [LARGE SCALE GENOMIC DNA]</scope>
    <source>
        <strain evidence="2">ISS1980</strain>
    </source>
</reference>
<dbReference type="EMBL" id="JYDO01000568">
    <property type="protein sequence ID" value="KRZ65046.1"/>
    <property type="molecule type" value="Genomic_DNA"/>
</dbReference>
<dbReference type="AlphaFoldDB" id="A0A0V1M024"/>
<dbReference type="OrthoDB" id="5939956at2759"/>
<feature type="transmembrane region" description="Helical" evidence="1">
    <location>
        <begin position="99"/>
        <end position="119"/>
    </location>
</feature>
<evidence type="ECO:0000313" key="2">
    <source>
        <dbReference type="EMBL" id="KRZ65046.1"/>
    </source>
</evidence>
<keyword evidence="1" id="KW-0812">Transmembrane</keyword>